<evidence type="ECO:0000256" key="3">
    <source>
        <dbReference type="ARBA" id="ARBA00022801"/>
    </source>
</evidence>
<dbReference type="GO" id="GO:0016926">
    <property type="term" value="P:protein desumoylation"/>
    <property type="evidence" value="ECO:0007669"/>
    <property type="project" value="TreeGrafter"/>
</dbReference>
<dbReference type="PANTHER" id="PTHR12606:SF141">
    <property type="entry name" value="GH15225P-RELATED"/>
    <property type="match status" value="1"/>
</dbReference>
<feature type="domain" description="Ubiquitin-like protease family profile" evidence="7">
    <location>
        <begin position="891"/>
        <end position="1061"/>
    </location>
</feature>
<keyword evidence="3" id="KW-0378">Hydrolase</keyword>
<keyword evidence="6" id="KW-0812">Transmembrane</keyword>
<dbReference type="OrthoDB" id="1939479at2759"/>
<evidence type="ECO:0000256" key="1">
    <source>
        <dbReference type="ARBA" id="ARBA00005234"/>
    </source>
</evidence>
<dbReference type="FunFam" id="3.40.395.10:FF:000014">
    <property type="entry name" value="Ulp1 protease family protein"/>
    <property type="match status" value="1"/>
</dbReference>
<dbReference type="GO" id="GO:0005634">
    <property type="term" value="C:nucleus"/>
    <property type="evidence" value="ECO:0007669"/>
    <property type="project" value="TreeGrafter"/>
</dbReference>
<evidence type="ECO:0000313" key="9">
    <source>
        <dbReference type="Proteomes" id="UP000326950"/>
    </source>
</evidence>
<evidence type="ECO:0000259" key="7">
    <source>
        <dbReference type="PROSITE" id="PS50600"/>
    </source>
</evidence>
<dbReference type="InterPro" id="IPR038765">
    <property type="entry name" value="Papain-like_cys_pep_sf"/>
</dbReference>
<name>A0A5N6URA8_ASPTM</name>
<sequence>MASNCDPFCLAFPLPHLFTTSTHIFLIIFLFIIFCLLTTQFSRLQRALKSSTLIPVPCHNRPDSKSTMAGVFSTQQRVMEDMTMKNMSVIDTEDSSMGTEEQYYDPMDISPLPSNEPSRTTAQPIDVTSAQNLPRPDYWVHFTPPKSGGVPKATRLDGKPATRALIIRPLTRFSPQARIDPSTGRFKQQFIAQPFLRDTFASNNIICHLNNKSNTSTSINRCSSHSNNILKSLSHKPVTIGTSVPTTRDSSFNSLLTTQSIWDRKTPSFESNTSITTATSFNSRKRSVDDGFNESTCLVTAETDSPSSKYRRVSEEGFPNSAITSKEDTQKAEALSTHTAHPIQEHHTVPTATFPGHRDASMQSQYLTAPVAHAAGSNFSTRENVSGQIGHPSHADALIPGGWPEQPSHDNIFATAASNAPSINDVLRVGEDPLMTGAIIAQSPTTSLPGPSGSNTATDESGNADDQRMQAIDTLDSNLYNGQISHMLRPYWATCYAIVKGAYAASGTVKNVFTKTWNMIGQPVVDYVQRRRRPQPSRRSPGPRASPSRAAALRRLPEGQRRMIRDHERRRQRGYPTVQNLPFPDLTLDIPQSPTIGLSSSMEMPNDSFVMSHAANFERDPRQHGNRYPESAGHRWANRRFRKPTGVQKSPQVKSMSPNLKRRLWPGRNLERGKRELALQKAWKTGDFSEVLNDQKSRVSTHIGVSERTERLGQLAPKEGPKPKPKPKKRVRFKDPIEQFIPEPTLPDLAPYLHPTSPNVERVSAEKASNEQKENVPPISTSAVKTDTEDKTIGFGGHWWEDQIEYPLGRPVSAVSLFYPEAKPLPPGRTESVYAEEWRKIEEEEKRKQTPARVRVEGPAVRPLSEEWMSRVSNAMATHSNRRIANTLSGDPLTKKDLSTCFTPMAWLNDEVINSYLALIVDYLRRTNHNNGRGDKPRFHAFNTFFFSNMRDKGYQSVRRWANRAKIGGASLLDVDTVFVPVHNSAHWTLIVIKPLERTIEHFDSLGSLSHRHVGVMKDWLRNELGPHYVEEEWRVLPSISPQQDNGSDCGVFLLSTAKAVAIGLEPLSYCARDIVLLRKKIVAELMAGGLEGDFDPASGGEVLL</sequence>
<feature type="transmembrane region" description="Helical" evidence="6">
    <location>
        <begin position="20"/>
        <end position="39"/>
    </location>
</feature>
<dbReference type="GO" id="GO:0006508">
    <property type="term" value="P:proteolysis"/>
    <property type="evidence" value="ECO:0007669"/>
    <property type="project" value="UniProtKB-KW"/>
</dbReference>
<keyword evidence="9" id="KW-1185">Reference proteome</keyword>
<keyword evidence="6" id="KW-0472">Membrane</keyword>
<feature type="compositionally biased region" description="Basic residues" evidence="5">
    <location>
        <begin position="723"/>
        <end position="732"/>
    </location>
</feature>
<reference evidence="8 9" key="1">
    <citation type="submission" date="2019-04" db="EMBL/GenBank/DDBJ databases">
        <title>Friends and foes A comparative genomics study of 23 Aspergillus species from section Flavi.</title>
        <authorList>
            <consortium name="DOE Joint Genome Institute"/>
            <person name="Kjaerbolling I."/>
            <person name="Vesth T."/>
            <person name="Frisvad J.C."/>
            <person name="Nybo J.L."/>
            <person name="Theobald S."/>
            <person name="Kildgaard S."/>
            <person name="Isbrandt T."/>
            <person name="Kuo A."/>
            <person name="Sato A."/>
            <person name="Lyhne E.K."/>
            <person name="Kogle M.E."/>
            <person name="Wiebenga A."/>
            <person name="Kun R.S."/>
            <person name="Lubbers R.J."/>
            <person name="Makela M.R."/>
            <person name="Barry K."/>
            <person name="Chovatia M."/>
            <person name="Clum A."/>
            <person name="Daum C."/>
            <person name="Haridas S."/>
            <person name="He G."/>
            <person name="LaButti K."/>
            <person name="Lipzen A."/>
            <person name="Mondo S."/>
            <person name="Riley R."/>
            <person name="Salamov A."/>
            <person name="Simmons B.A."/>
            <person name="Magnuson J.K."/>
            <person name="Henrissat B."/>
            <person name="Mortensen U.H."/>
            <person name="Larsen T.O."/>
            <person name="Devries R.P."/>
            <person name="Grigoriev I.V."/>
            <person name="Machida M."/>
            <person name="Baker S.E."/>
            <person name="Andersen M.R."/>
        </authorList>
    </citation>
    <scope>NUCLEOTIDE SEQUENCE [LARGE SCALE GENOMIC DNA]</scope>
    <source>
        <strain evidence="8 9">CBS 117626</strain>
    </source>
</reference>
<evidence type="ECO:0000256" key="5">
    <source>
        <dbReference type="SAM" id="MobiDB-lite"/>
    </source>
</evidence>
<accession>A0A5N6URA8</accession>
<dbReference type="AlphaFoldDB" id="A0A5N6URA8"/>
<organism evidence="8 9">
    <name type="scientific">Aspergillus tamarii</name>
    <dbReference type="NCBI Taxonomy" id="41984"/>
    <lineage>
        <taxon>Eukaryota</taxon>
        <taxon>Fungi</taxon>
        <taxon>Dikarya</taxon>
        <taxon>Ascomycota</taxon>
        <taxon>Pezizomycotina</taxon>
        <taxon>Eurotiomycetes</taxon>
        <taxon>Eurotiomycetidae</taxon>
        <taxon>Eurotiales</taxon>
        <taxon>Aspergillaceae</taxon>
        <taxon>Aspergillus</taxon>
        <taxon>Aspergillus subgen. Circumdati</taxon>
    </lineage>
</organism>
<dbReference type="EMBL" id="ML738649">
    <property type="protein sequence ID" value="KAE8160983.1"/>
    <property type="molecule type" value="Genomic_DNA"/>
</dbReference>
<keyword evidence="6" id="KW-1133">Transmembrane helix</keyword>
<keyword evidence="2" id="KW-0645">Protease</keyword>
<dbReference type="Proteomes" id="UP000326950">
    <property type="component" value="Unassembled WGS sequence"/>
</dbReference>
<feature type="region of interest" description="Disordered" evidence="5">
    <location>
        <begin position="382"/>
        <end position="410"/>
    </location>
</feature>
<dbReference type="Pfam" id="PF02902">
    <property type="entry name" value="Peptidase_C48"/>
    <property type="match status" value="1"/>
</dbReference>
<protein>
    <recommendedName>
        <fullName evidence="7">Ubiquitin-like protease family profile domain-containing protein</fullName>
    </recommendedName>
</protein>
<comment type="similarity">
    <text evidence="1">Belongs to the peptidase C48 family.</text>
</comment>
<feature type="region of interest" description="Disordered" evidence="5">
    <location>
        <begin position="442"/>
        <end position="463"/>
    </location>
</feature>
<dbReference type="Gene3D" id="3.40.395.10">
    <property type="entry name" value="Adenoviral Proteinase, Chain A"/>
    <property type="match status" value="1"/>
</dbReference>
<evidence type="ECO:0000256" key="4">
    <source>
        <dbReference type="ARBA" id="ARBA00022807"/>
    </source>
</evidence>
<gene>
    <name evidence="8" type="ORF">BDV40DRAFT_269304</name>
</gene>
<feature type="region of interest" description="Disordered" evidence="5">
    <location>
        <begin position="528"/>
        <end position="558"/>
    </location>
</feature>
<evidence type="ECO:0000256" key="2">
    <source>
        <dbReference type="ARBA" id="ARBA00022670"/>
    </source>
</evidence>
<feature type="region of interest" description="Disordered" evidence="5">
    <location>
        <begin position="90"/>
        <end position="122"/>
    </location>
</feature>
<feature type="region of interest" description="Disordered" evidence="5">
    <location>
        <begin position="308"/>
        <end position="327"/>
    </location>
</feature>
<dbReference type="PROSITE" id="PS50600">
    <property type="entry name" value="ULP_PROTEASE"/>
    <property type="match status" value="1"/>
</dbReference>
<feature type="region of interest" description="Disordered" evidence="5">
    <location>
        <begin position="699"/>
        <end position="732"/>
    </location>
</feature>
<evidence type="ECO:0000313" key="8">
    <source>
        <dbReference type="EMBL" id="KAE8160983.1"/>
    </source>
</evidence>
<evidence type="ECO:0000256" key="6">
    <source>
        <dbReference type="SAM" id="Phobius"/>
    </source>
</evidence>
<dbReference type="PANTHER" id="PTHR12606">
    <property type="entry name" value="SENTRIN/SUMO-SPECIFIC PROTEASE"/>
    <property type="match status" value="1"/>
</dbReference>
<dbReference type="GO" id="GO:0016929">
    <property type="term" value="F:deSUMOylase activity"/>
    <property type="evidence" value="ECO:0007669"/>
    <property type="project" value="TreeGrafter"/>
</dbReference>
<keyword evidence="4" id="KW-0788">Thiol protease</keyword>
<feature type="compositionally biased region" description="Low complexity" evidence="5">
    <location>
        <begin position="443"/>
        <end position="454"/>
    </location>
</feature>
<dbReference type="InterPro" id="IPR003653">
    <property type="entry name" value="Peptidase_C48_C"/>
</dbReference>
<feature type="compositionally biased region" description="Polar residues" evidence="5">
    <location>
        <begin position="112"/>
        <end position="122"/>
    </location>
</feature>
<proteinExistence type="inferred from homology"/>
<feature type="compositionally biased region" description="Low complexity" evidence="5">
    <location>
        <begin position="537"/>
        <end position="554"/>
    </location>
</feature>
<dbReference type="SUPFAM" id="SSF54001">
    <property type="entry name" value="Cysteine proteinases"/>
    <property type="match status" value="1"/>
</dbReference>